<sequence length="56" mass="5880">MPKLPPPPGRSGGSRPQPPNPCVSPPYPSRPASHRPGQSGGKLPPEPPPQYGHVVR</sequence>
<reference evidence="2" key="1">
    <citation type="journal article" date="2019" name="bioRxiv">
        <title>The Genome of the Zebra Mussel, Dreissena polymorpha: A Resource for Invasive Species Research.</title>
        <authorList>
            <person name="McCartney M.A."/>
            <person name="Auch B."/>
            <person name="Kono T."/>
            <person name="Mallez S."/>
            <person name="Zhang Y."/>
            <person name="Obille A."/>
            <person name="Becker A."/>
            <person name="Abrahante J.E."/>
            <person name="Garbe J."/>
            <person name="Badalamenti J.P."/>
            <person name="Herman A."/>
            <person name="Mangelson H."/>
            <person name="Liachko I."/>
            <person name="Sullivan S."/>
            <person name="Sone E.D."/>
            <person name="Koren S."/>
            <person name="Silverstein K.A.T."/>
            <person name="Beckman K.B."/>
            <person name="Gohl D.M."/>
        </authorList>
    </citation>
    <scope>NUCLEOTIDE SEQUENCE</scope>
    <source>
        <strain evidence="2">Duluth1</strain>
        <tissue evidence="2">Whole animal</tissue>
    </source>
</reference>
<comment type="caution">
    <text evidence="2">The sequence shown here is derived from an EMBL/GenBank/DDBJ whole genome shotgun (WGS) entry which is preliminary data.</text>
</comment>
<evidence type="ECO:0000313" key="2">
    <source>
        <dbReference type="EMBL" id="KAH3788756.1"/>
    </source>
</evidence>
<dbReference type="AlphaFoldDB" id="A0A9D4F2A3"/>
<reference evidence="2" key="2">
    <citation type="submission" date="2020-11" db="EMBL/GenBank/DDBJ databases">
        <authorList>
            <person name="McCartney M.A."/>
            <person name="Auch B."/>
            <person name="Kono T."/>
            <person name="Mallez S."/>
            <person name="Becker A."/>
            <person name="Gohl D.M."/>
            <person name="Silverstein K.A.T."/>
            <person name="Koren S."/>
            <person name="Bechman K.B."/>
            <person name="Herman A."/>
            <person name="Abrahante J.E."/>
            <person name="Garbe J."/>
        </authorList>
    </citation>
    <scope>NUCLEOTIDE SEQUENCE</scope>
    <source>
        <strain evidence="2">Duluth1</strain>
        <tissue evidence="2">Whole animal</tissue>
    </source>
</reference>
<keyword evidence="3" id="KW-1185">Reference proteome</keyword>
<dbReference type="Proteomes" id="UP000828390">
    <property type="component" value="Unassembled WGS sequence"/>
</dbReference>
<proteinExistence type="predicted"/>
<gene>
    <name evidence="2" type="ORF">DPMN_166904</name>
</gene>
<protein>
    <submittedName>
        <fullName evidence="2">Uncharacterized protein</fullName>
    </submittedName>
</protein>
<evidence type="ECO:0000256" key="1">
    <source>
        <dbReference type="SAM" id="MobiDB-lite"/>
    </source>
</evidence>
<feature type="compositionally biased region" description="Pro residues" evidence="1">
    <location>
        <begin position="16"/>
        <end position="29"/>
    </location>
</feature>
<name>A0A9D4F2A3_DREPO</name>
<accession>A0A9D4F2A3</accession>
<evidence type="ECO:0000313" key="3">
    <source>
        <dbReference type="Proteomes" id="UP000828390"/>
    </source>
</evidence>
<organism evidence="2 3">
    <name type="scientific">Dreissena polymorpha</name>
    <name type="common">Zebra mussel</name>
    <name type="synonym">Mytilus polymorpha</name>
    <dbReference type="NCBI Taxonomy" id="45954"/>
    <lineage>
        <taxon>Eukaryota</taxon>
        <taxon>Metazoa</taxon>
        <taxon>Spiralia</taxon>
        <taxon>Lophotrochozoa</taxon>
        <taxon>Mollusca</taxon>
        <taxon>Bivalvia</taxon>
        <taxon>Autobranchia</taxon>
        <taxon>Heteroconchia</taxon>
        <taxon>Euheterodonta</taxon>
        <taxon>Imparidentia</taxon>
        <taxon>Neoheterodontei</taxon>
        <taxon>Myida</taxon>
        <taxon>Dreissenoidea</taxon>
        <taxon>Dreissenidae</taxon>
        <taxon>Dreissena</taxon>
    </lineage>
</organism>
<dbReference type="EMBL" id="JAIWYP010000008">
    <property type="protein sequence ID" value="KAH3788756.1"/>
    <property type="molecule type" value="Genomic_DNA"/>
</dbReference>
<feature type="region of interest" description="Disordered" evidence="1">
    <location>
        <begin position="1"/>
        <end position="56"/>
    </location>
</feature>